<dbReference type="InterPro" id="IPR047545">
    <property type="entry name" value="BRcat_RBR_RNF216"/>
</dbReference>
<feature type="non-terminal residue" evidence="9">
    <location>
        <position position="1"/>
    </location>
</feature>
<dbReference type="PROSITE" id="PS51873">
    <property type="entry name" value="TRIAD"/>
    <property type="match status" value="1"/>
</dbReference>
<dbReference type="CDD" id="cd20339">
    <property type="entry name" value="BRcat_RBR_RNF216"/>
    <property type="match status" value="1"/>
</dbReference>
<dbReference type="OrthoDB" id="10009520at2759"/>
<accession>A0A8H6HH44</accession>
<dbReference type="InterPro" id="IPR013083">
    <property type="entry name" value="Znf_RING/FYVE/PHD"/>
</dbReference>
<dbReference type="PANTHER" id="PTHR22770">
    <property type="entry name" value="UBIQUITIN CONJUGATING ENZYME 7 INTERACTING PROTEIN-RELATED"/>
    <property type="match status" value="1"/>
</dbReference>
<gene>
    <name evidence="9" type="ORF">DFP72DRAFT_756387</name>
</gene>
<dbReference type="Pfam" id="PF26200">
    <property type="entry name" value="Rcat_RNF216"/>
    <property type="match status" value="1"/>
</dbReference>
<evidence type="ECO:0000256" key="6">
    <source>
        <dbReference type="ARBA" id="ARBA00022786"/>
    </source>
</evidence>
<dbReference type="Gene3D" id="3.30.40.10">
    <property type="entry name" value="Zinc/RING finger domain, C3HC4 (zinc finger)"/>
    <property type="match status" value="1"/>
</dbReference>
<comment type="caution">
    <text evidence="9">The sequence shown here is derived from an EMBL/GenBank/DDBJ whole genome shotgun (WGS) entry which is preliminary data.</text>
</comment>
<dbReference type="AlphaFoldDB" id="A0A8H6HH44"/>
<evidence type="ECO:0000256" key="1">
    <source>
        <dbReference type="ARBA" id="ARBA00004906"/>
    </source>
</evidence>
<protein>
    <recommendedName>
        <fullName evidence="8">RING-type domain-containing protein</fullName>
    </recommendedName>
</protein>
<dbReference type="GO" id="GO:0016740">
    <property type="term" value="F:transferase activity"/>
    <property type="evidence" value="ECO:0007669"/>
    <property type="project" value="UniProtKB-KW"/>
</dbReference>
<keyword evidence="5" id="KW-0863">Zinc-finger</keyword>
<evidence type="ECO:0000256" key="2">
    <source>
        <dbReference type="ARBA" id="ARBA00022679"/>
    </source>
</evidence>
<evidence type="ECO:0000259" key="8">
    <source>
        <dbReference type="PROSITE" id="PS51873"/>
    </source>
</evidence>
<evidence type="ECO:0000256" key="4">
    <source>
        <dbReference type="ARBA" id="ARBA00022737"/>
    </source>
</evidence>
<keyword evidence="6" id="KW-0833">Ubl conjugation pathway</keyword>
<dbReference type="SMART" id="SM00647">
    <property type="entry name" value="IBR"/>
    <property type="match status" value="2"/>
</dbReference>
<dbReference type="SUPFAM" id="SSF57850">
    <property type="entry name" value="RING/U-box"/>
    <property type="match status" value="3"/>
</dbReference>
<dbReference type="InterPro" id="IPR047546">
    <property type="entry name" value="Rcat_RBR_RNF216"/>
</dbReference>
<dbReference type="InterPro" id="IPR002867">
    <property type="entry name" value="IBR_dom"/>
</dbReference>
<organism evidence="9 10">
    <name type="scientific">Ephemerocybe angulata</name>
    <dbReference type="NCBI Taxonomy" id="980116"/>
    <lineage>
        <taxon>Eukaryota</taxon>
        <taxon>Fungi</taxon>
        <taxon>Dikarya</taxon>
        <taxon>Basidiomycota</taxon>
        <taxon>Agaricomycotina</taxon>
        <taxon>Agaricomycetes</taxon>
        <taxon>Agaricomycetidae</taxon>
        <taxon>Agaricales</taxon>
        <taxon>Agaricineae</taxon>
        <taxon>Psathyrellaceae</taxon>
        <taxon>Ephemerocybe</taxon>
    </lineage>
</organism>
<keyword evidence="10" id="KW-1185">Reference proteome</keyword>
<comment type="pathway">
    <text evidence="1">Protein modification; protein ubiquitination.</text>
</comment>
<keyword evidence="7" id="KW-0862">Zinc</keyword>
<proteinExistence type="predicted"/>
<evidence type="ECO:0000256" key="7">
    <source>
        <dbReference type="ARBA" id="ARBA00022833"/>
    </source>
</evidence>
<keyword evidence="2" id="KW-0808">Transferase</keyword>
<dbReference type="Gene3D" id="1.20.120.1750">
    <property type="match status" value="1"/>
</dbReference>
<name>A0A8H6HH44_9AGAR</name>
<dbReference type="EMBL" id="JACGCI010000096">
    <property type="protein sequence ID" value="KAF6746067.1"/>
    <property type="molecule type" value="Genomic_DNA"/>
</dbReference>
<keyword evidence="4" id="KW-0677">Repeat</keyword>
<reference evidence="9 10" key="1">
    <citation type="submission" date="2020-07" db="EMBL/GenBank/DDBJ databases">
        <title>Comparative genomics of pyrophilous fungi reveals a link between fire events and developmental genes.</title>
        <authorList>
            <consortium name="DOE Joint Genome Institute"/>
            <person name="Steindorff A.S."/>
            <person name="Carver A."/>
            <person name="Calhoun S."/>
            <person name="Stillman K."/>
            <person name="Liu H."/>
            <person name="Lipzen A."/>
            <person name="Pangilinan J."/>
            <person name="Labutti K."/>
            <person name="Bruns T.D."/>
            <person name="Grigoriev I.V."/>
        </authorList>
    </citation>
    <scope>NUCLEOTIDE SEQUENCE [LARGE SCALE GENOMIC DNA]</scope>
    <source>
        <strain evidence="9 10">CBS 144469</strain>
    </source>
</reference>
<dbReference type="Proteomes" id="UP000521943">
    <property type="component" value="Unassembled WGS sequence"/>
</dbReference>
<keyword evidence="3" id="KW-0479">Metal-binding</keyword>
<dbReference type="PANTHER" id="PTHR22770:SF47">
    <property type="entry name" value="E3 UBIQUITIN-PROTEIN LIGASE RNF216"/>
    <property type="match status" value="1"/>
</dbReference>
<evidence type="ECO:0000313" key="9">
    <source>
        <dbReference type="EMBL" id="KAF6746067.1"/>
    </source>
</evidence>
<dbReference type="GO" id="GO:0008270">
    <property type="term" value="F:zinc ion binding"/>
    <property type="evidence" value="ECO:0007669"/>
    <property type="project" value="UniProtKB-KW"/>
</dbReference>
<feature type="domain" description="RING-type" evidence="8">
    <location>
        <begin position="16"/>
        <end position="223"/>
    </location>
</feature>
<feature type="non-terminal residue" evidence="9">
    <location>
        <position position="223"/>
    </location>
</feature>
<dbReference type="InterPro" id="IPR051628">
    <property type="entry name" value="LUBAC_E3_Ligases"/>
</dbReference>
<evidence type="ECO:0000313" key="10">
    <source>
        <dbReference type="Proteomes" id="UP000521943"/>
    </source>
</evidence>
<evidence type="ECO:0000256" key="3">
    <source>
        <dbReference type="ARBA" id="ARBA00022723"/>
    </source>
</evidence>
<dbReference type="CDD" id="cd20353">
    <property type="entry name" value="Rcat_RBR_RNF216"/>
    <property type="match status" value="1"/>
</dbReference>
<dbReference type="InterPro" id="IPR044066">
    <property type="entry name" value="TRIAD_supradom"/>
</dbReference>
<evidence type="ECO:0000256" key="5">
    <source>
        <dbReference type="ARBA" id="ARBA00022771"/>
    </source>
</evidence>
<sequence>ETERQEGDEKEFQEGEETECQCCFGSYMAPRIFKCPGDHSFCDTCIRGHAGTQLGLQKTDILCMYPGDVDCQMAFTVSTLEKCLPEPLLALYHRLKQQEALKVANIEGLEECPFCSFACIMDMPLQEVPIFTCQDAGRCGAVSCRICRAKAHPGRSCDRLGDAGVHDGRLALEEAMSKALMRTCPRCDAPFIKEDGCNKMTCPQCEALSCYVCRRAIDDYEHF</sequence>